<dbReference type="InterPro" id="IPR007197">
    <property type="entry name" value="rSAM"/>
</dbReference>
<evidence type="ECO:0000256" key="1">
    <source>
        <dbReference type="ARBA" id="ARBA00006100"/>
    </source>
</evidence>
<comment type="similarity">
    <text evidence="1">Belongs to the anaerobic coproporphyrinogen-III oxidase family. HemW subfamily.</text>
</comment>
<dbReference type="CDD" id="cd01335">
    <property type="entry name" value="Radical_SAM"/>
    <property type="match status" value="1"/>
</dbReference>
<dbReference type="Proteomes" id="UP000605846">
    <property type="component" value="Unassembled WGS sequence"/>
</dbReference>
<dbReference type="InterPro" id="IPR006638">
    <property type="entry name" value="Elp3/MiaA/NifB-like_rSAM"/>
</dbReference>
<evidence type="ECO:0000256" key="3">
    <source>
        <dbReference type="ARBA" id="ARBA00033094"/>
    </source>
</evidence>
<dbReference type="OrthoDB" id="431409at2759"/>
<dbReference type="Gene3D" id="3.80.30.20">
    <property type="entry name" value="tm_1862 like domain"/>
    <property type="match status" value="1"/>
</dbReference>
<dbReference type="Pfam" id="PF04055">
    <property type="entry name" value="Radical_SAM"/>
    <property type="match status" value="1"/>
</dbReference>
<evidence type="ECO:0000256" key="2">
    <source>
        <dbReference type="ARBA" id="ARBA00014678"/>
    </source>
</evidence>
<dbReference type="InterPro" id="IPR058240">
    <property type="entry name" value="rSAM_sf"/>
</dbReference>
<dbReference type="InterPro" id="IPR034505">
    <property type="entry name" value="Coproporphyrinogen-III_oxidase"/>
</dbReference>
<dbReference type="AlphaFoldDB" id="A0A8H7BT43"/>
<sequence>MEVVSVVDPDGTKWVTRSKTVTIPKRFEPGNYTLLMTEELQLRRRKATAEKEFTIVMLHISLQAIDLSGRSKCTYCNFNKYVNPRQPPHDRLLNAMTREIKYYLSNDRYSLKDRPIHSVYFGGGTPSLARVSFSQNDRNLANNHHKKPSTIAQLLETIDKYVRLPSDIEVTLEANPTSVETSQLKSFRDAGVNRLSLGIQSFRDKDLRLLGRDHSANDGMVSIIESRKIFDKVTFDLIFARPGQSLKDWRNELKQGLEIAGDHLSLYQLTVERSTPLHKLLQKGLLAPIPSADEAADMYEETVKTAKEHGFTHYEVSNYCRNEAAISRHNFAYWQGLDYIGIGPGAHGRLTETDGRRIRTFGEFHPDKYMTLCESEGEGIRQMVPITAEEMIQELIVFGMRTLMGVTRSRFRQMTGGQSLDDAIDQDALKLFVDSGFLIDDKGNAGDKVANYIPKPLQYECEEGSIRPTEEGLARMDSILAHLLKK</sequence>
<dbReference type="GO" id="GO:0006779">
    <property type="term" value="P:porphyrin-containing compound biosynthetic process"/>
    <property type="evidence" value="ECO:0007669"/>
    <property type="project" value="InterPro"/>
</dbReference>
<dbReference type="PANTHER" id="PTHR13932">
    <property type="entry name" value="COPROPORPHYRINIGEN III OXIDASE"/>
    <property type="match status" value="1"/>
</dbReference>
<dbReference type="PANTHER" id="PTHR13932:SF5">
    <property type="entry name" value="RADICAL S-ADENOSYL METHIONINE DOMAIN-CONTAINING PROTEIN 1, MITOCHONDRIAL"/>
    <property type="match status" value="1"/>
</dbReference>
<reference evidence="6" key="1">
    <citation type="submission" date="2020-01" db="EMBL/GenBank/DDBJ databases">
        <title>Genome Sequencing of Three Apophysomyces-Like Fungal Strains Confirms a Novel Fungal Genus in the Mucoromycota with divergent Burkholderia-like Endosymbiotic Bacteria.</title>
        <authorList>
            <person name="Stajich J.E."/>
            <person name="Macias A.M."/>
            <person name="Carter-House D."/>
            <person name="Lovett B."/>
            <person name="Kasson L.R."/>
            <person name="Berry K."/>
            <person name="Grigoriev I."/>
            <person name="Chang Y."/>
            <person name="Spatafora J."/>
            <person name="Kasson M.T."/>
        </authorList>
    </citation>
    <scope>NUCLEOTIDE SEQUENCE</scope>
    <source>
        <strain evidence="6">NRRL A-21654</strain>
    </source>
</reference>
<dbReference type="NCBIfam" id="TIGR00539">
    <property type="entry name" value="hemN_rel"/>
    <property type="match status" value="1"/>
</dbReference>
<dbReference type="EMBL" id="JABAYA010000020">
    <property type="protein sequence ID" value="KAF7729954.1"/>
    <property type="molecule type" value="Genomic_DNA"/>
</dbReference>
<dbReference type="InterPro" id="IPR023404">
    <property type="entry name" value="rSAM_horseshoe"/>
</dbReference>
<evidence type="ECO:0000313" key="7">
    <source>
        <dbReference type="Proteomes" id="UP000605846"/>
    </source>
</evidence>
<organism evidence="6 7">
    <name type="scientific">Apophysomyces ossiformis</name>
    <dbReference type="NCBI Taxonomy" id="679940"/>
    <lineage>
        <taxon>Eukaryota</taxon>
        <taxon>Fungi</taxon>
        <taxon>Fungi incertae sedis</taxon>
        <taxon>Mucoromycota</taxon>
        <taxon>Mucoromycotina</taxon>
        <taxon>Mucoromycetes</taxon>
        <taxon>Mucorales</taxon>
        <taxon>Mucorineae</taxon>
        <taxon>Mucoraceae</taxon>
        <taxon>Apophysomyces</taxon>
    </lineage>
</organism>
<dbReference type="GO" id="GO:0004109">
    <property type="term" value="F:coproporphyrinogen oxidase activity"/>
    <property type="evidence" value="ECO:0007669"/>
    <property type="project" value="InterPro"/>
</dbReference>
<name>A0A8H7BT43_9FUNG</name>
<protein>
    <recommendedName>
        <fullName evidence="2">Radical S-adenosyl methionine domain-containing protein 1, mitochondrial</fullName>
    </recommendedName>
    <alternativeName>
        <fullName evidence="3">Putative heme chaperone</fullName>
    </alternativeName>
</protein>
<comment type="caution">
    <text evidence="6">The sequence shown here is derived from an EMBL/GenBank/DDBJ whole genome shotgun (WGS) entry which is preliminary data.</text>
</comment>
<gene>
    <name evidence="6" type="ORF">EC973_003367</name>
</gene>
<feature type="domain" description="Radical SAM core" evidence="5">
    <location>
        <begin position="52"/>
        <end position="312"/>
    </location>
</feature>
<comment type="function">
    <text evidence="4">May be a heme chaperone, appears to bind heme. Homologous bacterial proteins do not have oxygen-independent coproporphyrinogen-III oxidase activity. Binds 1 [4Fe-4S] cluster. The cluster is coordinated with 3 cysteines and an exchangeable S-adenosyl-L-methionine.</text>
</comment>
<evidence type="ECO:0000259" key="5">
    <source>
        <dbReference type="PROSITE" id="PS51918"/>
    </source>
</evidence>
<proteinExistence type="inferred from homology"/>
<evidence type="ECO:0000256" key="4">
    <source>
        <dbReference type="ARBA" id="ARBA00045130"/>
    </source>
</evidence>
<keyword evidence="7" id="KW-1185">Reference proteome</keyword>
<evidence type="ECO:0000313" key="6">
    <source>
        <dbReference type="EMBL" id="KAF7729954.1"/>
    </source>
</evidence>
<accession>A0A8H7BT43</accession>
<dbReference type="GO" id="GO:0051539">
    <property type="term" value="F:4 iron, 4 sulfur cluster binding"/>
    <property type="evidence" value="ECO:0007669"/>
    <property type="project" value="InterPro"/>
</dbReference>
<dbReference type="GO" id="GO:0005739">
    <property type="term" value="C:mitochondrion"/>
    <property type="evidence" value="ECO:0007669"/>
    <property type="project" value="TreeGrafter"/>
</dbReference>
<dbReference type="SMART" id="SM00729">
    <property type="entry name" value="Elp3"/>
    <property type="match status" value="1"/>
</dbReference>
<dbReference type="PROSITE" id="PS51918">
    <property type="entry name" value="RADICAL_SAM"/>
    <property type="match status" value="1"/>
</dbReference>
<dbReference type="InterPro" id="IPR004559">
    <property type="entry name" value="HemW-like"/>
</dbReference>
<dbReference type="SUPFAM" id="SSF102114">
    <property type="entry name" value="Radical SAM enzymes"/>
    <property type="match status" value="1"/>
</dbReference>